<comment type="caution">
    <text evidence="1">The sequence shown here is derived from an EMBL/GenBank/DDBJ whole genome shotgun (WGS) entry which is preliminary data.</text>
</comment>
<evidence type="ECO:0000313" key="1">
    <source>
        <dbReference type="EMBL" id="KAK3580647.1"/>
    </source>
</evidence>
<dbReference type="AlphaFoldDB" id="A0AAE0RVW6"/>
<reference evidence="1" key="3">
    <citation type="submission" date="2023-05" db="EMBL/GenBank/DDBJ databases">
        <authorList>
            <person name="Smith C.H."/>
        </authorList>
    </citation>
    <scope>NUCLEOTIDE SEQUENCE</scope>
    <source>
        <strain evidence="1">CHS0354</strain>
        <tissue evidence="1">Mantle</tissue>
    </source>
</reference>
<dbReference type="Proteomes" id="UP001195483">
    <property type="component" value="Unassembled WGS sequence"/>
</dbReference>
<keyword evidence="2" id="KW-1185">Reference proteome</keyword>
<reference evidence="1" key="1">
    <citation type="journal article" date="2021" name="Genome Biol. Evol.">
        <title>A High-Quality Reference Genome for a Parasitic Bivalve with Doubly Uniparental Inheritance (Bivalvia: Unionida).</title>
        <authorList>
            <person name="Smith C.H."/>
        </authorList>
    </citation>
    <scope>NUCLEOTIDE SEQUENCE</scope>
    <source>
        <strain evidence="1">CHS0354</strain>
    </source>
</reference>
<organism evidence="1 2">
    <name type="scientific">Potamilus streckersoni</name>
    <dbReference type="NCBI Taxonomy" id="2493646"/>
    <lineage>
        <taxon>Eukaryota</taxon>
        <taxon>Metazoa</taxon>
        <taxon>Spiralia</taxon>
        <taxon>Lophotrochozoa</taxon>
        <taxon>Mollusca</taxon>
        <taxon>Bivalvia</taxon>
        <taxon>Autobranchia</taxon>
        <taxon>Heteroconchia</taxon>
        <taxon>Palaeoheterodonta</taxon>
        <taxon>Unionida</taxon>
        <taxon>Unionoidea</taxon>
        <taxon>Unionidae</taxon>
        <taxon>Ambleminae</taxon>
        <taxon>Lampsilini</taxon>
        <taxon>Potamilus</taxon>
    </lineage>
</organism>
<protein>
    <submittedName>
        <fullName evidence="1">Uncharacterized protein</fullName>
    </submittedName>
</protein>
<name>A0AAE0RVW6_9BIVA</name>
<accession>A0AAE0RVW6</accession>
<dbReference type="EMBL" id="JAEAOA010001107">
    <property type="protein sequence ID" value="KAK3580647.1"/>
    <property type="molecule type" value="Genomic_DNA"/>
</dbReference>
<reference evidence="1" key="2">
    <citation type="journal article" date="2021" name="Genome Biol. Evol.">
        <title>Developing a high-quality reference genome for a parasitic bivalve with doubly uniparental inheritance (Bivalvia: Unionida).</title>
        <authorList>
            <person name="Smith C.H."/>
        </authorList>
    </citation>
    <scope>NUCLEOTIDE SEQUENCE</scope>
    <source>
        <strain evidence="1">CHS0354</strain>
        <tissue evidence="1">Mantle</tissue>
    </source>
</reference>
<sequence length="60" mass="7144">MGTYMQDYYEKPLLPDYSENTLACDKEITCATKEKTRYPQFLQHSTRLATFQFPIRFVTL</sequence>
<proteinExistence type="predicted"/>
<gene>
    <name evidence="1" type="ORF">CHS0354_017917</name>
</gene>
<evidence type="ECO:0000313" key="2">
    <source>
        <dbReference type="Proteomes" id="UP001195483"/>
    </source>
</evidence>